<dbReference type="AlphaFoldDB" id="A0ABD1E7L5"/>
<dbReference type="Proteomes" id="UP001566132">
    <property type="component" value="Unassembled WGS sequence"/>
</dbReference>
<dbReference type="EMBL" id="JBDJPC010000010">
    <property type="protein sequence ID" value="KAL1490659.1"/>
    <property type="molecule type" value="Genomic_DNA"/>
</dbReference>
<proteinExistence type="predicted"/>
<keyword evidence="2" id="KW-1185">Reference proteome</keyword>
<sequence>MEDLKNRFKMSPIYTVPDVPEYLLWDRAMALNEMFDWSDGKLHAQKPYRHQEMDPLNAKKFVTFQFLGPIRTTNFKMHPSWEKAKVVVRIWVAWTDYENEIISGKWHLLYELSYSKEKDSFGNYKECPELIK</sequence>
<name>A0ABD1E7L5_HYPHA</name>
<evidence type="ECO:0000313" key="1">
    <source>
        <dbReference type="EMBL" id="KAL1490659.1"/>
    </source>
</evidence>
<reference evidence="1 2" key="1">
    <citation type="submission" date="2024-05" db="EMBL/GenBank/DDBJ databases">
        <title>Genetic variation in Jamaican populations of the coffee berry borer (Hypothenemus hampei).</title>
        <authorList>
            <person name="Errbii M."/>
            <person name="Myrie A."/>
        </authorList>
    </citation>
    <scope>NUCLEOTIDE SEQUENCE [LARGE SCALE GENOMIC DNA]</scope>
    <source>
        <strain evidence="1">JA-Hopewell-2020-01-JO</strain>
        <tissue evidence="1">Whole body</tissue>
    </source>
</reference>
<accession>A0ABD1E7L5</accession>
<gene>
    <name evidence="1" type="ORF">ABEB36_013318</name>
</gene>
<comment type="caution">
    <text evidence="1">The sequence shown here is derived from an EMBL/GenBank/DDBJ whole genome shotgun (WGS) entry which is preliminary data.</text>
</comment>
<protein>
    <submittedName>
        <fullName evidence="1">Uncharacterized protein</fullName>
    </submittedName>
</protein>
<organism evidence="1 2">
    <name type="scientific">Hypothenemus hampei</name>
    <name type="common">Coffee berry borer</name>
    <dbReference type="NCBI Taxonomy" id="57062"/>
    <lineage>
        <taxon>Eukaryota</taxon>
        <taxon>Metazoa</taxon>
        <taxon>Ecdysozoa</taxon>
        <taxon>Arthropoda</taxon>
        <taxon>Hexapoda</taxon>
        <taxon>Insecta</taxon>
        <taxon>Pterygota</taxon>
        <taxon>Neoptera</taxon>
        <taxon>Endopterygota</taxon>
        <taxon>Coleoptera</taxon>
        <taxon>Polyphaga</taxon>
        <taxon>Cucujiformia</taxon>
        <taxon>Curculionidae</taxon>
        <taxon>Scolytinae</taxon>
        <taxon>Hypothenemus</taxon>
    </lineage>
</organism>
<evidence type="ECO:0000313" key="2">
    <source>
        <dbReference type="Proteomes" id="UP001566132"/>
    </source>
</evidence>